<dbReference type="InterPro" id="IPR006565">
    <property type="entry name" value="BTP"/>
</dbReference>
<comment type="subcellular location">
    <subcellularLocation>
        <location evidence="1">Nucleus</location>
    </subcellularLocation>
</comment>
<evidence type="ECO:0000259" key="6">
    <source>
        <dbReference type="SMART" id="SM00576"/>
    </source>
</evidence>
<feature type="region of interest" description="Disordered" evidence="5">
    <location>
        <begin position="766"/>
        <end position="839"/>
    </location>
</feature>
<feature type="compositionally biased region" description="Basic residues" evidence="5">
    <location>
        <begin position="698"/>
        <end position="709"/>
    </location>
</feature>
<feature type="compositionally biased region" description="Low complexity" evidence="5">
    <location>
        <begin position="672"/>
        <end position="684"/>
    </location>
</feature>
<dbReference type="Pfam" id="PF07524">
    <property type="entry name" value="Bromo_TP"/>
    <property type="match status" value="1"/>
</dbReference>
<feature type="compositionally biased region" description="Basic and acidic residues" evidence="5">
    <location>
        <begin position="710"/>
        <end position="735"/>
    </location>
</feature>
<feature type="compositionally biased region" description="Low complexity" evidence="5">
    <location>
        <begin position="446"/>
        <end position="460"/>
    </location>
</feature>
<evidence type="ECO:0000256" key="2">
    <source>
        <dbReference type="ARBA" id="ARBA00023015"/>
    </source>
</evidence>
<dbReference type="GO" id="GO:0046982">
    <property type="term" value="F:protein heterodimerization activity"/>
    <property type="evidence" value="ECO:0007669"/>
    <property type="project" value="InterPro"/>
</dbReference>
<feature type="region of interest" description="Disordered" evidence="5">
    <location>
        <begin position="599"/>
        <end position="753"/>
    </location>
</feature>
<dbReference type="CDD" id="cd22916">
    <property type="entry name" value="HFD_TAF3"/>
    <property type="match status" value="1"/>
</dbReference>
<accession>A0A8B9P5Z0</accession>
<feature type="compositionally biased region" description="Basic and acidic residues" evidence="5">
    <location>
        <begin position="538"/>
        <end position="576"/>
    </location>
</feature>
<feature type="domain" description="Bromodomain associated" evidence="6">
    <location>
        <begin position="3"/>
        <end position="79"/>
    </location>
</feature>
<feature type="compositionally biased region" description="Basic and acidic residues" evidence="5">
    <location>
        <begin position="686"/>
        <end position="697"/>
    </location>
</feature>
<dbReference type="PANTHER" id="PTHR46452">
    <property type="entry name" value="TRANSCRIPTION INITIATION FACTOR TFIID SUBUNIT 3"/>
    <property type="match status" value="1"/>
</dbReference>
<feature type="region of interest" description="Disordered" evidence="5">
    <location>
        <begin position="404"/>
        <end position="505"/>
    </location>
</feature>
<dbReference type="Gene3D" id="1.10.20.10">
    <property type="entry name" value="Histone, subunit A"/>
    <property type="match status" value="1"/>
</dbReference>
<feature type="compositionally biased region" description="Polar residues" evidence="5">
    <location>
        <begin position="480"/>
        <end position="492"/>
    </location>
</feature>
<proteinExistence type="predicted"/>
<dbReference type="GO" id="GO:0045944">
    <property type="term" value="P:positive regulation of transcription by RNA polymerase II"/>
    <property type="evidence" value="ECO:0007669"/>
    <property type="project" value="TreeGrafter"/>
</dbReference>
<feature type="compositionally biased region" description="Basic and acidic residues" evidence="5">
    <location>
        <begin position="619"/>
        <end position="646"/>
    </location>
</feature>
<dbReference type="SMART" id="SM00576">
    <property type="entry name" value="BTP"/>
    <property type="match status" value="1"/>
</dbReference>
<keyword evidence="2" id="KW-0805">Transcription regulation</keyword>
<evidence type="ECO:0000313" key="7">
    <source>
        <dbReference type="Ensembl" id="ENSAOWP00000005242.1"/>
    </source>
</evidence>
<reference evidence="7" key="2">
    <citation type="submission" date="2025-09" db="UniProtKB">
        <authorList>
            <consortium name="Ensembl"/>
        </authorList>
    </citation>
    <scope>IDENTIFICATION</scope>
</reference>
<feature type="compositionally biased region" description="Basic residues" evidence="5">
    <location>
        <begin position="523"/>
        <end position="537"/>
    </location>
</feature>
<dbReference type="Ensembl" id="ENSAOWT00000005961.1">
    <property type="protein sequence ID" value="ENSAOWP00000005242.1"/>
    <property type="gene ID" value="ENSAOWG00000003610.1"/>
</dbReference>
<feature type="compositionally biased region" description="Basic and acidic residues" evidence="5">
    <location>
        <begin position="599"/>
        <end position="610"/>
    </location>
</feature>
<feature type="compositionally biased region" description="Polar residues" evidence="5">
    <location>
        <begin position="428"/>
        <end position="445"/>
    </location>
</feature>
<evidence type="ECO:0000256" key="3">
    <source>
        <dbReference type="ARBA" id="ARBA00023163"/>
    </source>
</evidence>
<keyword evidence="3" id="KW-0804">Transcription</keyword>
<evidence type="ECO:0000256" key="4">
    <source>
        <dbReference type="ARBA" id="ARBA00023242"/>
    </source>
</evidence>
<feature type="compositionally biased region" description="Polar residues" evidence="5">
    <location>
        <begin position="274"/>
        <end position="293"/>
    </location>
</feature>
<reference evidence="7" key="1">
    <citation type="submission" date="2025-08" db="UniProtKB">
        <authorList>
            <consortium name="Ensembl"/>
        </authorList>
    </citation>
    <scope>IDENTIFICATION</scope>
</reference>
<dbReference type="InterPro" id="IPR009072">
    <property type="entry name" value="Histone-fold"/>
</dbReference>
<dbReference type="GO" id="GO:0002039">
    <property type="term" value="F:p53 binding"/>
    <property type="evidence" value="ECO:0007669"/>
    <property type="project" value="TreeGrafter"/>
</dbReference>
<dbReference type="GO" id="GO:0005669">
    <property type="term" value="C:transcription factor TFIID complex"/>
    <property type="evidence" value="ECO:0007669"/>
    <property type="project" value="TreeGrafter"/>
</dbReference>
<organism evidence="7 8">
    <name type="scientific">Apteryx owenii</name>
    <name type="common">Little spotted kiwi</name>
    <dbReference type="NCBI Taxonomy" id="8824"/>
    <lineage>
        <taxon>Eukaryota</taxon>
        <taxon>Metazoa</taxon>
        <taxon>Chordata</taxon>
        <taxon>Craniata</taxon>
        <taxon>Vertebrata</taxon>
        <taxon>Euteleostomi</taxon>
        <taxon>Archelosauria</taxon>
        <taxon>Archosauria</taxon>
        <taxon>Dinosauria</taxon>
        <taxon>Saurischia</taxon>
        <taxon>Theropoda</taxon>
        <taxon>Coelurosauria</taxon>
        <taxon>Aves</taxon>
        <taxon>Palaeognathae</taxon>
        <taxon>Apterygiformes</taxon>
        <taxon>Apterygidae</taxon>
        <taxon>Apteryx</taxon>
    </lineage>
</organism>
<feature type="compositionally biased region" description="Low complexity" evidence="5">
    <location>
        <begin position="319"/>
        <end position="330"/>
    </location>
</feature>
<dbReference type="FunFam" id="1.10.20.10:FF:000056">
    <property type="entry name" value="Transcription initiation factor TFIID subunit 3"/>
    <property type="match status" value="1"/>
</dbReference>
<sequence length="901" mass="99727">MCETYSRWLLRVSVAQICQALGWDSVQVSACDLLTDVLQRYLQGLGRGCHRYCELYGRTDPILDDVGDAFKLMGVNLHELEDYIHNIEPVTFAHQIPSFPVSKNNVLQFPQPGSKDAEERKEYIPDYMPPIVSSQEEEEEEQVPTDGGTSAEAMQVPLEEEGDMEEDEAINDENYLSKRPLESPDAEEFPPVKRPKVAVSKGDSLDGALEPREPLSSINTQKVPPMLSPVHVQDSTDLAPPSPEPPMLAPIAKSQLPTPKTLEAKPFASKTKSKTSSPGQKTKSPKTTPSPVVTGSPIRSPKTGSKEKKSPGRAKSPKSPKSPKVPAHVPQAPVKLETPSRTPLAALSDKTGKENIQVKQGQTPPEPATKPNIENQSKKVAVMDKTIDDSIDAVIARACAEREPDPFEFSSGSESEGEIFTSPKRLSISETTTPKPSVSANNSNKAGATPVPPSGGTSSSDISWTMDDSIDEVIRKANMGTPSNPPTNFTYFSSPSASPPTPEPLLKVYEEKTKLASSVEVKKKLKKELRTKMKKKEKQKEKDKEKSKEKSKEKEKNKEKEKEKEGNKEGKFQWKELLKDDDLDPYKFKLKDFEDADTKVKLKDGNTKKEREKHKDKKKEKEKGKKDKDKKDKEKLKDKGKEDKIKAPSAPLVIPPKEMSLPLFSTPTAMRLPSMLPSLSPMLPEKLFEDKEKPKEKKKDKKEKKKKKEREKDKEKEKKEKEKERKEREKKEKEKEKHKHEKIKVEPVVPAPSPVIPRLTLRVGAGQDKIVISKVVPAPEAKPSTPASRPKTPPPAPSPLPAPVHVTPPPAPAPPPPQATVSPVLIPPPSPAVSAAGGSKAPVRSVVTETVSTYVVGNTYFPALPCVGITTAPPEEMQWFCSKCANKKKDKKHKKRKHRAH</sequence>
<evidence type="ECO:0000313" key="8">
    <source>
        <dbReference type="Proteomes" id="UP000694424"/>
    </source>
</evidence>
<dbReference type="AlphaFoldDB" id="A0A8B9P5Z0"/>
<evidence type="ECO:0000256" key="1">
    <source>
        <dbReference type="ARBA" id="ARBA00004123"/>
    </source>
</evidence>
<evidence type="ECO:0000256" key="5">
    <source>
        <dbReference type="SAM" id="MobiDB-lite"/>
    </source>
</evidence>
<dbReference type="Proteomes" id="UP000694424">
    <property type="component" value="Unplaced"/>
</dbReference>
<protein>
    <submittedName>
        <fullName evidence="7">TATA-box binding protein associated factor 3</fullName>
    </submittedName>
</protein>
<feature type="region of interest" description="Disordered" evidence="5">
    <location>
        <begin position="517"/>
        <end position="576"/>
    </location>
</feature>
<feature type="compositionally biased region" description="Pro residues" evidence="5">
    <location>
        <begin position="791"/>
        <end position="818"/>
    </location>
</feature>
<keyword evidence="8" id="KW-1185">Reference proteome</keyword>
<keyword evidence="4" id="KW-0539">Nucleus</keyword>
<name>A0A8B9P5Z0_APTOW</name>
<dbReference type="PANTHER" id="PTHR46452:SF1">
    <property type="entry name" value="TRANSCRIPTION INITIATION FACTOR TFIID SUBUNIT 3"/>
    <property type="match status" value="1"/>
</dbReference>
<feature type="region of interest" description="Disordered" evidence="5">
    <location>
        <begin position="128"/>
        <end position="151"/>
    </location>
</feature>
<feature type="region of interest" description="Disordered" evidence="5">
    <location>
        <begin position="176"/>
        <end position="381"/>
    </location>
</feature>